<reference evidence="2 3" key="1">
    <citation type="submission" date="2023-12" db="EMBL/GenBank/DDBJ databases">
        <title>Amycolatopsis sp. V23-08.</title>
        <authorList>
            <person name="Somphong A."/>
        </authorList>
    </citation>
    <scope>NUCLEOTIDE SEQUENCE [LARGE SCALE GENOMIC DNA]</scope>
    <source>
        <strain evidence="2 3">V23-08</strain>
    </source>
</reference>
<organism evidence="2 3">
    <name type="scientific">Amycolatopsis heterodermiae</name>
    <dbReference type="NCBI Taxonomy" id="3110235"/>
    <lineage>
        <taxon>Bacteria</taxon>
        <taxon>Bacillati</taxon>
        <taxon>Actinomycetota</taxon>
        <taxon>Actinomycetes</taxon>
        <taxon>Pseudonocardiales</taxon>
        <taxon>Pseudonocardiaceae</taxon>
        <taxon>Amycolatopsis</taxon>
    </lineage>
</organism>
<dbReference type="RefSeq" id="WP_323330636.1">
    <property type="nucleotide sequence ID" value="NZ_JAYFSI010000006.1"/>
</dbReference>
<dbReference type="Proteomes" id="UP001304298">
    <property type="component" value="Unassembled WGS sequence"/>
</dbReference>
<gene>
    <name evidence="2" type="ORF">VA596_25300</name>
</gene>
<evidence type="ECO:0008006" key="4">
    <source>
        <dbReference type="Google" id="ProtNLM"/>
    </source>
</evidence>
<feature type="transmembrane region" description="Helical" evidence="1">
    <location>
        <begin position="59"/>
        <end position="77"/>
    </location>
</feature>
<comment type="caution">
    <text evidence="2">The sequence shown here is derived from an EMBL/GenBank/DDBJ whole genome shotgun (WGS) entry which is preliminary data.</text>
</comment>
<evidence type="ECO:0000256" key="1">
    <source>
        <dbReference type="SAM" id="Phobius"/>
    </source>
</evidence>
<proteinExistence type="predicted"/>
<keyword evidence="3" id="KW-1185">Reference proteome</keyword>
<protein>
    <recommendedName>
        <fullName evidence="4">Sensor domain-containing protein</fullName>
    </recommendedName>
</protein>
<evidence type="ECO:0000313" key="2">
    <source>
        <dbReference type="EMBL" id="MEA5362874.1"/>
    </source>
</evidence>
<feature type="transmembrane region" description="Helical" evidence="1">
    <location>
        <begin position="161"/>
        <end position="181"/>
    </location>
</feature>
<keyword evidence="1" id="KW-0812">Transmembrane</keyword>
<sequence length="191" mass="21093">MAQPGDDDPALRTQILLAEYGALRTEVERRATVQWNVFALQLASAGAIASVAISTANFALVLLIPFASYLLGSRYLLHDFHIKLIRRYLRESLAERLDGHVRWESWRTSALAAPATRGWFSVTGWNFAHPTRLAFEGVGFLGLAAAALAAGYRWSRTPAPWPVAVGFVLGWLLGLTVVVMLDRAFRRASDL</sequence>
<dbReference type="EMBL" id="JAYFSI010000006">
    <property type="protein sequence ID" value="MEA5362874.1"/>
    <property type="molecule type" value="Genomic_DNA"/>
</dbReference>
<feature type="transmembrane region" description="Helical" evidence="1">
    <location>
        <begin position="133"/>
        <end position="155"/>
    </location>
</feature>
<keyword evidence="1" id="KW-0472">Membrane</keyword>
<keyword evidence="1" id="KW-1133">Transmembrane helix</keyword>
<name>A0ABU5RB56_9PSEU</name>
<accession>A0ABU5RB56</accession>
<evidence type="ECO:0000313" key="3">
    <source>
        <dbReference type="Proteomes" id="UP001304298"/>
    </source>
</evidence>